<dbReference type="InterPro" id="IPR002937">
    <property type="entry name" value="Amino_oxidase"/>
</dbReference>
<dbReference type="Gene3D" id="3.30.70.1990">
    <property type="match status" value="1"/>
</dbReference>
<reference evidence="2 3" key="1">
    <citation type="submission" date="2021-03" db="EMBL/GenBank/DDBJ databases">
        <title>Sneathiella sp. CAU 1612 isolated from Kang Won-do.</title>
        <authorList>
            <person name="Kim W."/>
        </authorList>
    </citation>
    <scope>NUCLEOTIDE SEQUENCE [LARGE SCALE GENOMIC DNA]</scope>
    <source>
        <strain evidence="2 3">CAU 1612</strain>
    </source>
</reference>
<dbReference type="Proteomes" id="UP000664761">
    <property type="component" value="Unassembled WGS sequence"/>
</dbReference>
<keyword evidence="3" id="KW-1185">Reference proteome</keyword>
<gene>
    <name evidence="2" type="ORF">J0X12_06820</name>
</gene>
<sequence>MKKIAVVGSGISGLSAAWLLSQNHEVTLFEKDDRLGGHSNTVEVDGQFIDTGFIVYNKVNYPNLVAFFEHLNIASQSTEMSFGVSVGSGKIEYAGTSLAALFAQKSNLFRPAFWVMIRDIFKFYREAPTFMERAETEHWTLRELLDYGSYGRSFIDHHLLPMGAAIWSTPAEDMLDYPAAAFIRFCQNHGLLQISDRPEWRTVTGGSRQYVNKIAEVLAGRIRLNSAVAKIHTEKSGTLVECRDGHVQQFDDVVIATHADQALSLIAEPTSAQRKLLGAFKYERNLAILHTDPAIMPKRRKAWASWNYIAGNHETTSQQELSVTYWMNRLQDLNTNKDYFVSLNPAIEPERGAVIRSFPYDHPLFDNSAIAAQKMLWNLQGQKNLWFCGSYFGYGFHEDGIQSGLAVAEALGGQSRPWHVDPSRSRIYLQKDATGLPFAEVA</sequence>
<dbReference type="RefSeq" id="WP_207043531.1">
    <property type="nucleotide sequence ID" value="NZ_JAFLNC010000002.1"/>
</dbReference>
<comment type="caution">
    <text evidence="2">The sequence shown here is derived from an EMBL/GenBank/DDBJ whole genome shotgun (WGS) entry which is preliminary data.</text>
</comment>
<dbReference type="InterPro" id="IPR050464">
    <property type="entry name" value="Zeta_carotene_desat/Oxidored"/>
</dbReference>
<proteinExistence type="predicted"/>
<dbReference type="PANTHER" id="PTHR42923">
    <property type="entry name" value="PROTOPORPHYRINOGEN OXIDASE"/>
    <property type="match status" value="1"/>
</dbReference>
<evidence type="ECO:0000313" key="2">
    <source>
        <dbReference type="EMBL" id="MBO0333317.1"/>
    </source>
</evidence>
<dbReference type="InterPro" id="IPR036188">
    <property type="entry name" value="FAD/NAD-bd_sf"/>
</dbReference>
<organism evidence="2 3">
    <name type="scientific">Sneathiella sedimenti</name>
    <dbReference type="NCBI Taxonomy" id="2816034"/>
    <lineage>
        <taxon>Bacteria</taxon>
        <taxon>Pseudomonadati</taxon>
        <taxon>Pseudomonadota</taxon>
        <taxon>Alphaproteobacteria</taxon>
        <taxon>Sneathiellales</taxon>
        <taxon>Sneathiellaceae</taxon>
        <taxon>Sneathiella</taxon>
    </lineage>
</organism>
<protein>
    <submittedName>
        <fullName evidence="2">FAD-dependent oxidoreductase</fullName>
    </submittedName>
</protein>
<evidence type="ECO:0000259" key="1">
    <source>
        <dbReference type="Pfam" id="PF01593"/>
    </source>
</evidence>
<feature type="domain" description="Amine oxidase" evidence="1">
    <location>
        <begin position="11"/>
        <end position="263"/>
    </location>
</feature>
<accession>A0ABS3F4N9</accession>
<evidence type="ECO:0000313" key="3">
    <source>
        <dbReference type="Proteomes" id="UP000664761"/>
    </source>
</evidence>
<dbReference type="EMBL" id="JAFLNC010000002">
    <property type="protein sequence ID" value="MBO0333317.1"/>
    <property type="molecule type" value="Genomic_DNA"/>
</dbReference>
<dbReference type="SUPFAM" id="SSF51905">
    <property type="entry name" value="FAD/NAD(P)-binding domain"/>
    <property type="match status" value="1"/>
</dbReference>
<name>A0ABS3F4N9_9PROT</name>
<dbReference type="Gene3D" id="3.50.50.60">
    <property type="entry name" value="FAD/NAD(P)-binding domain"/>
    <property type="match status" value="1"/>
</dbReference>
<dbReference type="Pfam" id="PF01593">
    <property type="entry name" value="Amino_oxidase"/>
    <property type="match status" value="1"/>
</dbReference>
<dbReference type="PANTHER" id="PTHR42923:SF17">
    <property type="entry name" value="AMINE OXIDASE DOMAIN-CONTAINING PROTEIN"/>
    <property type="match status" value="1"/>
</dbReference>
<dbReference type="Gene3D" id="1.10.405.20">
    <property type="match status" value="1"/>
</dbReference>